<dbReference type="InterPro" id="IPR018297">
    <property type="entry name" value="A/G_cyclase_CS"/>
</dbReference>
<feature type="signal peptide" evidence="15">
    <location>
        <begin position="1"/>
        <end position="22"/>
    </location>
</feature>
<evidence type="ECO:0000256" key="5">
    <source>
        <dbReference type="ARBA" id="ARBA00022741"/>
    </source>
</evidence>
<evidence type="ECO:0000313" key="19">
    <source>
        <dbReference type="Proteomes" id="UP001201812"/>
    </source>
</evidence>
<reference evidence="18" key="1">
    <citation type="submission" date="2022-01" db="EMBL/GenBank/DDBJ databases">
        <title>Genome Sequence Resource for Two Populations of Ditylenchus destructor, the Migratory Endoparasitic Phytonematode.</title>
        <authorList>
            <person name="Zhang H."/>
            <person name="Lin R."/>
            <person name="Xie B."/>
        </authorList>
    </citation>
    <scope>NUCLEOTIDE SEQUENCE</scope>
    <source>
        <strain evidence="18">BazhouSP</strain>
    </source>
</reference>
<gene>
    <name evidence="18" type="ORF">DdX_14870</name>
</gene>
<evidence type="ECO:0000259" key="17">
    <source>
        <dbReference type="PROSITE" id="PS50125"/>
    </source>
</evidence>
<dbReference type="FunFam" id="3.30.70.1230:FF:000015">
    <property type="entry name" value="Guanylate cyclase"/>
    <property type="match status" value="1"/>
</dbReference>
<dbReference type="Pfam" id="PF07714">
    <property type="entry name" value="PK_Tyr_Ser-Thr"/>
    <property type="match status" value="1"/>
</dbReference>
<evidence type="ECO:0000256" key="1">
    <source>
        <dbReference type="ARBA" id="ARBA00001436"/>
    </source>
</evidence>
<dbReference type="GO" id="GO:0001653">
    <property type="term" value="F:peptide receptor activity"/>
    <property type="evidence" value="ECO:0007669"/>
    <property type="project" value="TreeGrafter"/>
</dbReference>
<evidence type="ECO:0000256" key="12">
    <source>
        <dbReference type="RuleBase" id="RU000405"/>
    </source>
</evidence>
<keyword evidence="19" id="KW-1185">Reference proteome</keyword>
<dbReference type="GO" id="GO:0005886">
    <property type="term" value="C:plasma membrane"/>
    <property type="evidence" value="ECO:0007669"/>
    <property type="project" value="TreeGrafter"/>
</dbReference>
<proteinExistence type="inferred from homology"/>
<keyword evidence="15" id="KW-0732">Signal</keyword>
<sequence>MFLIFTVIILIAICNYVQIAWSQIINPTTSNPLGVLTQPPSQVPLSIATTLPSQQQFYQRQIKVGILIPDNHTFGADSWILGFDTNAGAITIALDRIIQEQLLPNTNFTFVWYFSNCDEATSAGYTSKLIRDDKVDVIIGPLCTESVVTAGVLGKYYNLPMLIWGSIIGSELDDDQRFPTLTINVGTTWSLVLALISVFEEFGWNEYVFMYAARRAIDTPLARCAILQNDIDDIPNESQSNITLLYKRNIENDTYDQLKAAMLFAKTRVRVIVGCFEIDPDRRNFMLAAAESGLDTDEYVFIMLDTRKRGYGNPPFWIRTDGITDGKDELVKQICDKLLIVDGELLDNDTATGFNDLVLRKMHQWPFYCDYCSLTANVSTAAPSLADVFYAYALSLNRSLAEVGEAAVRNGTLLADNSRGEFIGFSGRVLLNEAGIRLPVYNLVGMNAFHEQTIFAVITTERQNSSTNSYTPLYADESTGIWGIRSGKRPLSHPLCGFDGSECPKPFFEEYWPYFLAVAIILIVLFAVIPWIMFSTIRRRRREIIRLDALWQINHNQLERRRQKGSMRSFVSLRSQYSNSLSTQSHRSMKSDTNNVMFCMLESKPVIGRKHSPKFTPSQISVQDRAQYRYMRQLDHPNLNKFLGLYHDSVQYISIWSYCERGTLSEVIEHSAANLDGFIITSMIRDVCQGLEAIHTSLALGQYHGSLTSNCIVVNDRWQLKIQYYGLHSIKISSLRDSDTSQMGNLWSAPEILRDRSLAGGTQKGDIYSFAIICSEIITRKSAWNLEDIAESEDQILYRVRRGAVPPYRPNLVIDPTLEINSSLPHLVKDCWSEEPENRPSIEVIRNSLKSMFPSKFVADRMKLGQTVAPELYEAVTIFFSDVVSFTTLASRSTPLQVVNLLNDLYTTFDWIIDQHNVYKVETIGDGLHCVSGLPIRNGNEHVREICEMAFGFLRSIKVFKVPHLPQQQISIRIGIHTGPCVAGVVGLTAPRYCVFGDTVNLAARMESSSKPGRIHISAETNRYLMEIFKSNGYLTESRGEILIKGTGPAETFWLIPPDEQHSFRAEAQENSHEVDQV</sequence>
<keyword evidence="4 14" id="KW-0812">Transmembrane</keyword>
<evidence type="ECO:0000256" key="13">
    <source>
        <dbReference type="RuleBase" id="RU003431"/>
    </source>
</evidence>
<evidence type="ECO:0000313" key="18">
    <source>
        <dbReference type="EMBL" id="KAI1703537.1"/>
    </source>
</evidence>
<evidence type="ECO:0000256" key="6">
    <source>
        <dbReference type="ARBA" id="ARBA00022989"/>
    </source>
</evidence>
<dbReference type="SUPFAM" id="SSF53822">
    <property type="entry name" value="Periplasmic binding protein-like I"/>
    <property type="match status" value="1"/>
</dbReference>
<dbReference type="Gene3D" id="3.40.50.2300">
    <property type="match status" value="2"/>
</dbReference>
<dbReference type="InterPro" id="IPR001054">
    <property type="entry name" value="A/G_cyclase"/>
</dbReference>
<dbReference type="EC" id="4.6.1.2" evidence="3 13"/>
<dbReference type="GO" id="GO:0004672">
    <property type="term" value="F:protein kinase activity"/>
    <property type="evidence" value="ECO:0007669"/>
    <property type="project" value="InterPro"/>
</dbReference>
<dbReference type="PANTHER" id="PTHR11920">
    <property type="entry name" value="GUANYLYL CYCLASE"/>
    <property type="match status" value="1"/>
</dbReference>
<evidence type="ECO:0000256" key="7">
    <source>
        <dbReference type="ARBA" id="ARBA00023136"/>
    </source>
</evidence>
<feature type="domain" description="Protein kinase" evidence="16">
    <location>
        <begin position="556"/>
        <end position="853"/>
    </location>
</feature>
<dbReference type="CDD" id="cd06352">
    <property type="entry name" value="PBP1_NPR_GC-like"/>
    <property type="match status" value="1"/>
</dbReference>
<dbReference type="InterPro" id="IPR050401">
    <property type="entry name" value="Cyclic_nucleotide_synthase"/>
</dbReference>
<dbReference type="EMBL" id="JAKKPZ010000081">
    <property type="protein sequence ID" value="KAI1703537.1"/>
    <property type="molecule type" value="Genomic_DNA"/>
</dbReference>
<evidence type="ECO:0000256" key="2">
    <source>
        <dbReference type="ARBA" id="ARBA00004479"/>
    </source>
</evidence>
<evidence type="ECO:0000256" key="9">
    <source>
        <dbReference type="ARBA" id="ARBA00023180"/>
    </source>
</evidence>
<dbReference type="GO" id="GO:0005524">
    <property type="term" value="F:ATP binding"/>
    <property type="evidence" value="ECO:0007669"/>
    <property type="project" value="InterPro"/>
</dbReference>
<dbReference type="InterPro" id="IPR000719">
    <property type="entry name" value="Prot_kinase_dom"/>
</dbReference>
<dbReference type="Pfam" id="PF01094">
    <property type="entry name" value="ANF_receptor"/>
    <property type="match status" value="1"/>
</dbReference>
<evidence type="ECO:0000256" key="14">
    <source>
        <dbReference type="SAM" id="Phobius"/>
    </source>
</evidence>
<keyword evidence="6 14" id="KW-1133">Transmembrane helix</keyword>
<dbReference type="GO" id="GO:0007168">
    <property type="term" value="P:receptor guanylyl cyclase signaling pathway"/>
    <property type="evidence" value="ECO:0007669"/>
    <property type="project" value="TreeGrafter"/>
</dbReference>
<dbReference type="Gene3D" id="3.30.70.1230">
    <property type="entry name" value="Nucleotide cyclase"/>
    <property type="match status" value="1"/>
</dbReference>
<keyword evidence="11 13" id="KW-0141">cGMP biosynthesis</keyword>
<dbReference type="PROSITE" id="PS50125">
    <property type="entry name" value="GUANYLATE_CYCLASE_2"/>
    <property type="match status" value="1"/>
</dbReference>
<dbReference type="InterPro" id="IPR001828">
    <property type="entry name" value="ANF_lig-bd_rcpt"/>
</dbReference>
<evidence type="ECO:0000256" key="11">
    <source>
        <dbReference type="ARBA" id="ARBA00023293"/>
    </source>
</evidence>
<evidence type="ECO:0000256" key="8">
    <source>
        <dbReference type="ARBA" id="ARBA00023170"/>
    </source>
</evidence>
<dbReference type="SUPFAM" id="SSF56112">
    <property type="entry name" value="Protein kinase-like (PK-like)"/>
    <property type="match status" value="1"/>
</dbReference>
<dbReference type="PROSITE" id="PS00452">
    <property type="entry name" value="GUANYLATE_CYCLASE_1"/>
    <property type="match status" value="1"/>
</dbReference>
<dbReference type="GO" id="GO:0035556">
    <property type="term" value="P:intracellular signal transduction"/>
    <property type="evidence" value="ECO:0007669"/>
    <property type="project" value="InterPro"/>
</dbReference>
<dbReference type="Pfam" id="PF00211">
    <property type="entry name" value="Guanylate_cyc"/>
    <property type="match status" value="1"/>
</dbReference>
<comment type="similarity">
    <text evidence="12">Belongs to the adenylyl cyclase class-4/guanylyl cyclase family.</text>
</comment>
<evidence type="ECO:0000256" key="10">
    <source>
        <dbReference type="ARBA" id="ARBA00023239"/>
    </source>
</evidence>
<dbReference type="CDD" id="cd07302">
    <property type="entry name" value="CHD"/>
    <property type="match status" value="1"/>
</dbReference>
<evidence type="ECO:0000256" key="4">
    <source>
        <dbReference type="ARBA" id="ARBA00022692"/>
    </source>
</evidence>
<name>A0AAD4MTR2_9BILA</name>
<dbReference type="InterPro" id="IPR011009">
    <property type="entry name" value="Kinase-like_dom_sf"/>
</dbReference>
<comment type="subcellular location">
    <subcellularLocation>
        <location evidence="2">Membrane</location>
        <topology evidence="2">Single-pass type I membrane protein</topology>
    </subcellularLocation>
</comment>
<dbReference type="Gene3D" id="1.10.510.10">
    <property type="entry name" value="Transferase(Phosphotransferase) domain 1"/>
    <property type="match status" value="1"/>
</dbReference>
<evidence type="ECO:0000256" key="3">
    <source>
        <dbReference type="ARBA" id="ARBA00012202"/>
    </source>
</evidence>
<keyword evidence="5" id="KW-0547">Nucleotide-binding</keyword>
<dbReference type="GO" id="GO:0004383">
    <property type="term" value="F:guanylate cyclase activity"/>
    <property type="evidence" value="ECO:0007669"/>
    <property type="project" value="UniProtKB-EC"/>
</dbReference>
<evidence type="ECO:0000259" key="16">
    <source>
        <dbReference type="PROSITE" id="PS50011"/>
    </source>
</evidence>
<organism evidence="18 19">
    <name type="scientific">Ditylenchus destructor</name>
    <dbReference type="NCBI Taxonomy" id="166010"/>
    <lineage>
        <taxon>Eukaryota</taxon>
        <taxon>Metazoa</taxon>
        <taxon>Ecdysozoa</taxon>
        <taxon>Nematoda</taxon>
        <taxon>Chromadorea</taxon>
        <taxon>Rhabditida</taxon>
        <taxon>Tylenchina</taxon>
        <taxon>Tylenchomorpha</taxon>
        <taxon>Sphaerularioidea</taxon>
        <taxon>Anguinidae</taxon>
        <taxon>Anguininae</taxon>
        <taxon>Ditylenchus</taxon>
    </lineage>
</organism>
<keyword evidence="7 14" id="KW-0472">Membrane</keyword>
<dbReference type="InterPro" id="IPR001245">
    <property type="entry name" value="Ser-Thr/Tyr_kinase_cat_dom"/>
</dbReference>
<dbReference type="GO" id="GO:0004016">
    <property type="term" value="F:adenylate cyclase activity"/>
    <property type="evidence" value="ECO:0007669"/>
    <property type="project" value="TreeGrafter"/>
</dbReference>
<keyword evidence="8" id="KW-0675">Receptor</keyword>
<dbReference type="SUPFAM" id="SSF55073">
    <property type="entry name" value="Nucleotide cyclase"/>
    <property type="match status" value="1"/>
</dbReference>
<comment type="catalytic activity">
    <reaction evidence="1 13">
        <text>GTP = 3',5'-cyclic GMP + diphosphate</text>
        <dbReference type="Rhea" id="RHEA:13665"/>
        <dbReference type="ChEBI" id="CHEBI:33019"/>
        <dbReference type="ChEBI" id="CHEBI:37565"/>
        <dbReference type="ChEBI" id="CHEBI:57746"/>
        <dbReference type="EC" id="4.6.1.2"/>
    </reaction>
</comment>
<keyword evidence="10 12" id="KW-0456">Lyase</keyword>
<dbReference type="InterPro" id="IPR028082">
    <property type="entry name" value="Peripla_BP_I"/>
</dbReference>
<evidence type="ECO:0000256" key="15">
    <source>
        <dbReference type="SAM" id="SignalP"/>
    </source>
</evidence>
<accession>A0AAD4MTR2</accession>
<feature type="domain" description="Guanylate cyclase" evidence="17">
    <location>
        <begin position="877"/>
        <end position="1007"/>
    </location>
</feature>
<feature type="chain" id="PRO_5042157234" description="Guanylate cyclase" evidence="15">
    <location>
        <begin position="23"/>
        <end position="1078"/>
    </location>
</feature>
<dbReference type="SMART" id="SM00044">
    <property type="entry name" value="CYCc"/>
    <property type="match status" value="1"/>
</dbReference>
<protein>
    <recommendedName>
        <fullName evidence="3 13">Guanylate cyclase</fullName>
        <ecNumber evidence="3 13">4.6.1.2</ecNumber>
    </recommendedName>
</protein>
<dbReference type="PROSITE" id="PS50011">
    <property type="entry name" value="PROTEIN_KINASE_DOM"/>
    <property type="match status" value="1"/>
</dbReference>
<comment type="caution">
    <text evidence="18">The sequence shown here is derived from an EMBL/GenBank/DDBJ whole genome shotgun (WGS) entry which is preliminary data.</text>
</comment>
<dbReference type="InterPro" id="IPR029787">
    <property type="entry name" value="Nucleotide_cyclase"/>
</dbReference>
<dbReference type="Proteomes" id="UP001201812">
    <property type="component" value="Unassembled WGS sequence"/>
</dbReference>
<feature type="transmembrane region" description="Helical" evidence="14">
    <location>
        <begin position="511"/>
        <end position="534"/>
    </location>
</feature>
<dbReference type="PANTHER" id="PTHR11920:SF493">
    <property type="entry name" value="RECEPTOR-TYPE GUANYLATE CYCLASE GCY-22"/>
    <property type="match status" value="1"/>
</dbReference>
<keyword evidence="9" id="KW-0325">Glycoprotein</keyword>
<dbReference type="AlphaFoldDB" id="A0AAD4MTR2"/>